<comment type="caution">
    <text evidence="2">The sequence shown here is derived from an EMBL/GenBank/DDBJ whole genome shotgun (WGS) entry which is preliminary data.</text>
</comment>
<organism evidence="2 3">
    <name type="scientific">Caerostris darwini</name>
    <dbReference type="NCBI Taxonomy" id="1538125"/>
    <lineage>
        <taxon>Eukaryota</taxon>
        <taxon>Metazoa</taxon>
        <taxon>Ecdysozoa</taxon>
        <taxon>Arthropoda</taxon>
        <taxon>Chelicerata</taxon>
        <taxon>Arachnida</taxon>
        <taxon>Araneae</taxon>
        <taxon>Araneomorphae</taxon>
        <taxon>Entelegynae</taxon>
        <taxon>Araneoidea</taxon>
        <taxon>Araneidae</taxon>
        <taxon>Caerostris</taxon>
    </lineage>
</organism>
<accession>A0AAV4T5Q7</accession>
<protein>
    <submittedName>
        <fullName evidence="2">Uncharacterized protein</fullName>
    </submittedName>
</protein>
<dbReference type="AlphaFoldDB" id="A0AAV4T5Q7"/>
<proteinExistence type="predicted"/>
<evidence type="ECO:0000313" key="3">
    <source>
        <dbReference type="Proteomes" id="UP001054837"/>
    </source>
</evidence>
<gene>
    <name evidence="2" type="ORF">CDAR_197561</name>
</gene>
<sequence length="91" mass="10387">MVISFTLAIWLDCNYSSIFSKSRAELTRKNEFHFYQKMRTDENENDGHHLWRAIASLANWPLRLVTPSKSAASQQNKTTSNANPSPITSTL</sequence>
<name>A0AAV4T5Q7_9ARAC</name>
<reference evidence="2 3" key="1">
    <citation type="submission" date="2021-06" db="EMBL/GenBank/DDBJ databases">
        <title>Caerostris darwini draft genome.</title>
        <authorList>
            <person name="Kono N."/>
            <person name="Arakawa K."/>
        </authorList>
    </citation>
    <scope>NUCLEOTIDE SEQUENCE [LARGE SCALE GENOMIC DNA]</scope>
</reference>
<dbReference type="EMBL" id="BPLQ01008872">
    <property type="protein sequence ID" value="GIY40032.1"/>
    <property type="molecule type" value="Genomic_DNA"/>
</dbReference>
<keyword evidence="3" id="KW-1185">Reference proteome</keyword>
<dbReference type="Proteomes" id="UP001054837">
    <property type="component" value="Unassembled WGS sequence"/>
</dbReference>
<evidence type="ECO:0000313" key="2">
    <source>
        <dbReference type="EMBL" id="GIY40032.1"/>
    </source>
</evidence>
<evidence type="ECO:0000256" key="1">
    <source>
        <dbReference type="SAM" id="MobiDB-lite"/>
    </source>
</evidence>
<feature type="region of interest" description="Disordered" evidence="1">
    <location>
        <begin position="68"/>
        <end position="91"/>
    </location>
</feature>